<accession>A0AAU8HUJ4</accession>
<sequence length="436" mass="51341">MDENLLSLEDLIILRAFPKEPTDSQNLLINQIFNKYKINSNEEMHSLIFRSLEAINGPTEYPKLKPPYTLERVLNTLTKDELTKIRQRLYLKGVSKLRKKELIEVLVEEIPNHVEYCLSYFDKKQFDYIYDIVKNSGVKKCKPSSFIRKHFGQFGILFTIVDEGKCYYVVPKELISKIEKLSKDKTFNEILKRNSEWIRITNGLLNYYGVLGFNQHMDFMFKYTMLRQSEYVIFLGVTDLASKFYDNFRIGENYYYNKGAIEPEKIYAEQKSKKNIDFYHFSYEELEQAGEAGYIDKNSAFRKFVRFFITYYDMEQEEAEGMVLNTSLLTQNGRKVEEILKYLERYIEVPNTEVAQSITSLIIELKKHTRMWMLKGHKPIELAEKKQELPNSFETNNGLRLAVDNTKDSTKTQQNFSRNKPCPCGSGKKYKRCCGK</sequence>
<dbReference type="Pfam" id="PF02810">
    <property type="entry name" value="SEC-C"/>
    <property type="match status" value="1"/>
</dbReference>
<dbReference type="InterPro" id="IPR004027">
    <property type="entry name" value="SEC_C_motif"/>
</dbReference>
<organism evidence="1">
    <name type="scientific">Proteinivorax hydrogeniformans</name>
    <dbReference type="NCBI Taxonomy" id="1826727"/>
    <lineage>
        <taxon>Bacteria</taxon>
        <taxon>Bacillati</taxon>
        <taxon>Bacillota</taxon>
        <taxon>Clostridia</taxon>
        <taxon>Eubacteriales</taxon>
        <taxon>Proteinivoracaceae</taxon>
        <taxon>Proteinivorax</taxon>
    </lineage>
</organism>
<gene>
    <name evidence="1" type="ORF">PRVXH_000360</name>
</gene>
<evidence type="ECO:0000313" key="1">
    <source>
        <dbReference type="EMBL" id="XCI29060.1"/>
    </source>
</evidence>
<dbReference type="EMBL" id="CP159485">
    <property type="protein sequence ID" value="XCI29060.1"/>
    <property type="molecule type" value="Genomic_DNA"/>
</dbReference>
<dbReference type="AlphaFoldDB" id="A0AAU8HUJ4"/>
<reference evidence="1" key="1">
    <citation type="journal article" date="2018" name="Antonie Van Leeuwenhoek">
        <title>Proteinivorax hydrogeniformans sp. nov., an anaerobic, haloalkaliphilic bacterium fermenting proteinaceous compounds with high hydrogen production.</title>
        <authorList>
            <person name="Boltyanskaya Y."/>
            <person name="Detkova E."/>
            <person name="Pimenov N."/>
            <person name="Kevbrin V."/>
        </authorList>
    </citation>
    <scope>NUCLEOTIDE SEQUENCE</scope>
    <source>
        <strain evidence="1">Z-710</strain>
    </source>
</reference>
<name>A0AAU8HUJ4_9FIRM</name>
<dbReference type="Gene3D" id="3.10.450.50">
    <property type="match status" value="1"/>
</dbReference>
<protein>
    <submittedName>
        <fullName evidence="1">SEC-C domain-containing protein</fullName>
    </submittedName>
</protein>
<proteinExistence type="predicted"/>
<dbReference type="SUPFAM" id="SSF103642">
    <property type="entry name" value="Sec-C motif"/>
    <property type="match status" value="1"/>
</dbReference>
<reference evidence="1" key="2">
    <citation type="submission" date="2024-06" db="EMBL/GenBank/DDBJ databases">
        <authorList>
            <person name="Petrova K.O."/>
            <person name="Toshchakov S.V."/>
            <person name="Boltjanskaja Y.V."/>
            <person name="Kevbrin V.V."/>
        </authorList>
    </citation>
    <scope>NUCLEOTIDE SEQUENCE</scope>
    <source>
        <strain evidence="1">Z-710</strain>
    </source>
</reference>
<dbReference type="RefSeq" id="WP_353893609.1">
    <property type="nucleotide sequence ID" value="NZ_CP159485.1"/>
</dbReference>